<feature type="compositionally biased region" description="Low complexity" evidence="1">
    <location>
        <begin position="146"/>
        <end position="174"/>
    </location>
</feature>
<reference evidence="3 4" key="1">
    <citation type="submission" date="2020-10" db="EMBL/GenBank/DDBJ databases">
        <title>Complete genome sequence of Corynebacterium ihumii DSM 45751.</title>
        <authorList>
            <person name="Ruckert C."/>
            <person name="Albersmeier A."/>
            <person name="Busche T."/>
            <person name="Jaenicke S."/>
            <person name="Winkler A."/>
            <person name="Friethjonsson O.H."/>
            <person name="Hreggviethsson G.O."/>
            <person name="Lambert C."/>
            <person name="Badcock D."/>
            <person name="Bernaerts K."/>
            <person name="Anne J."/>
            <person name="Economou A."/>
            <person name="Kalinowski J."/>
        </authorList>
    </citation>
    <scope>NUCLEOTIDE SEQUENCE [LARGE SCALE GENOMIC DNA]</scope>
    <source>
        <strain evidence="3 4">DSM 45751</strain>
    </source>
</reference>
<feature type="region of interest" description="Disordered" evidence="1">
    <location>
        <begin position="621"/>
        <end position="652"/>
    </location>
</feature>
<evidence type="ECO:0000256" key="2">
    <source>
        <dbReference type="SAM" id="SignalP"/>
    </source>
</evidence>
<organism evidence="3 4">
    <name type="scientific">Corynebacterium ihumii</name>
    <dbReference type="NCBI Taxonomy" id="1232427"/>
    <lineage>
        <taxon>Bacteria</taxon>
        <taxon>Bacillati</taxon>
        <taxon>Actinomycetota</taxon>
        <taxon>Actinomycetes</taxon>
        <taxon>Mycobacteriales</taxon>
        <taxon>Corynebacteriaceae</taxon>
        <taxon>Corynebacterium</taxon>
    </lineage>
</organism>
<feature type="signal peptide" evidence="2">
    <location>
        <begin position="1"/>
        <end position="28"/>
    </location>
</feature>
<evidence type="ECO:0000313" key="3">
    <source>
        <dbReference type="EMBL" id="WCZ33555.1"/>
    </source>
</evidence>
<keyword evidence="4" id="KW-1185">Reference proteome</keyword>
<dbReference type="EMBL" id="CP063190">
    <property type="protein sequence ID" value="WCZ33555.1"/>
    <property type="molecule type" value="Genomic_DNA"/>
</dbReference>
<proteinExistence type="predicted"/>
<dbReference type="RefSeq" id="WP_273680223.1">
    <property type="nucleotide sequence ID" value="NZ_CP063190.1"/>
</dbReference>
<feature type="region of interest" description="Disordered" evidence="1">
    <location>
        <begin position="758"/>
        <end position="779"/>
    </location>
</feature>
<accession>A0ABY7UBZ6</accession>
<feature type="region of interest" description="Disordered" evidence="1">
    <location>
        <begin position="122"/>
        <end position="183"/>
    </location>
</feature>
<keyword evidence="2" id="KW-0732">Signal</keyword>
<evidence type="ECO:0000313" key="4">
    <source>
        <dbReference type="Proteomes" id="UP001220577"/>
    </source>
</evidence>
<feature type="chain" id="PRO_5047116254" evidence="2">
    <location>
        <begin position="29"/>
        <end position="779"/>
    </location>
</feature>
<protein>
    <submittedName>
        <fullName evidence="3">Uncharacterized protein</fullName>
    </submittedName>
</protein>
<gene>
    <name evidence="3" type="ORF">CIHUM_00495</name>
</gene>
<name>A0ABY7UBZ6_9CORY</name>
<dbReference type="Proteomes" id="UP001220577">
    <property type="component" value="Chromosome"/>
</dbReference>
<sequence length="779" mass="79127">MTRSRRTAVVAAVLSAALVAPFTSPLQGGAVEASDFDTRYTTTNFWDVDHAIVQGLTLEPGDTVAATTNTIFNWTFRNAGCALVITRPQSSLSFKTGAQDIPVKVTKTDGSSFTTTLQLTIVDERESGNSFDEPGDQCPAPEEETTPSATTTPEETTSAAPVTTTETAEPSTSENPAPANPFTRRFDTANFWEQPEAVVKGLQLQPNDVVEPVTNTIFNWNFRNDDGTLTVIRPSSSTAFKSGEVDIPVKFTPAGGTTTRGTLRLNVIDEMPPFTHDVPPVETRETIDFDGARSKVVDAWDVPEGVTVAKKPGFSAIGAVGWEVAVENGKILVKAPATFTSGDEVDIPVQFSDGISTTDRTLKIRALNPQTSGKDIAGTVGSIIGALLGVGGGKGSNGLLEGLVKVEVQPSGIIVTGNANPTVSVDIHDNGSNNSVEITGNANPVVTGNLNDNGSNNSAVVTGNANPTVVITGNANPVVTGNANPVVTGNLNDNGSNNSAVVTGNANPVVTGNANPVVTGNLNDNGSNNSAVVTGNANPVVTGNANPVVTGNLNDNGSNNSAVVTGNANPVVTGNLNDNGSNNSAVVTGNANPVVTGNLNDNGSNNSVEITGNANPVVTGNANGGLFGGSSKRGNNNESGTDGKEGSGNDGSSLLNANVDVAGGSSDPRCIAPLVGLGLPLVALVPVAITQQMRIPGLERIAAQAERAFNDAARGINVDPATAAAIGGGAVGVVAALLVAAAVRNCIPQVRGVDVSVGGSSGNSAAPTKDAPVVETKNV</sequence>
<evidence type="ECO:0000256" key="1">
    <source>
        <dbReference type="SAM" id="MobiDB-lite"/>
    </source>
</evidence>